<name>A0A6N8DJL6_RHOAC</name>
<reference evidence="1 2" key="1">
    <citation type="submission" date="2019-11" db="EMBL/GenBank/DDBJ databases">
        <title>Whole-genome sequence of a Rhodoblastus acidophilus DSM 142.</title>
        <authorList>
            <person name="Kyndt J.A."/>
            <person name="Meyer T.E."/>
        </authorList>
    </citation>
    <scope>NUCLEOTIDE SEQUENCE [LARGE SCALE GENOMIC DNA]</scope>
    <source>
        <strain evidence="1 2">DSM 142</strain>
    </source>
</reference>
<sequence length="189" mass="20945">MAMQLFEALKEQLRSIGDRKPYDFIAAGVIFNYIAAESGGAALAEAAEFAGTTSRKAYYTITTAKIFSDYPDRPRLLKIGWTKIEKIATHVETQRSRGLPVDLESLVKSAETLSAVNLDARLKGRKAVSAVFNLNFTDSQWTTVCEALIAIGRRHPDGAWLGDKETAFVELAQLAMKDFKERERRAAQA</sequence>
<accession>A0A6N8DJL6</accession>
<evidence type="ECO:0000313" key="2">
    <source>
        <dbReference type="Proteomes" id="UP000439113"/>
    </source>
</evidence>
<comment type="caution">
    <text evidence="1">The sequence shown here is derived from an EMBL/GenBank/DDBJ whole genome shotgun (WGS) entry which is preliminary data.</text>
</comment>
<dbReference type="AlphaFoldDB" id="A0A6N8DJL6"/>
<proteinExistence type="predicted"/>
<dbReference type="EMBL" id="WNKS01000003">
    <property type="protein sequence ID" value="MTV30557.1"/>
    <property type="molecule type" value="Genomic_DNA"/>
</dbReference>
<dbReference type="OrthoDB" id="7473061at2"/>
<organism evidence="1 2">
    <name type="scientific">Rhodoblastus acidophilus</name>
    <name type="common">Rhodopseudomonas acidophila</name>
    <dbReference type="NCBI Taxonomy" id="1074"/>
    <lineage>
        <taxon>Bacteria</taxon>
        <taxon>Pseudomonadati</taxon>
        <taxon>Pseudomonadota</taxon>
        <taxon>Alphaproteobacteria</taxon>
        <taxon>Hyphomicrobiales</taxon>
        <taxon>Rhodoblastaceae</taxon>
        <taxon>Rhodoblastus</taxon>
    </lineage>
</organism>
<evidence type="ECO:0000313" key="1">
    <source>
        <dbReference type="EMBL" id="MTV30557.1"/>
    </source>
</evidence>
<dbReference type="Proteomes" id="UP000439113">
    <property type="component" value="Unassembled WGS sequence"/>
</dbReference>
<gene>
    <name evidence="1" type="ORF">GJ654_06060</name>
</gene>
<dbReference type="RefSeq" id="WP_155445229.1">
    <property type="nucleotide sequence ID" value="NZ_JAOQNR010000003.1"/>
</dbReference>
<protein>
    <submittedName>
        <fullName evidence="1">Uncharacterized protein</fullName>
    </submittedName>
</protein>